<dbReference type="EMBL" id="BKCJ010003672">
    <property type="protein sequence ID" value="GEU56500.1"/>
    <property type="molecule type" value="Genomic_DNA"/>
</dbReference>
<dbReference type="AlphaFoldDB" id="A0A6L2L604"/>
<accession>A0A6L2L604</accession>
<keyword evidence="1" id="KW-0695">RNA-directed DNA polymerase</keyword>
<keyword evidence="1" id="KW-0548">Nucleotidyltransferase</keyword>
<comment type="caution">
    <text evidence="1">The sequence shown here is derived from an EMBL/GenBank/DDBJ whole genome shotgun (WGS) entry which is preliminary data.</text>
</comment>
<proteinExistence type="predicted"/>
<organism evidence="1">
    <name type="scientific">Tanacetum cinerariifolium</name>
    <name type="common">Dalmatian daisy</name>
    <name type="synonym">Chrysanthemum cinerariifolium</name>
    <dbReference type="NCBI Taxonomy" id="118510"/>
    <lineage>
        <taxon>Eukaryota</taxon>
        <taxon>Viridiplantae</taxon>
        <taxon>Streptophyta</taxon>
        <taxon>Embryophyta</taxon>
        <taxon>Tracheophyta</taxon>
        <taxon>Spermatophyta</taxon>
        <taxon>Magnoliopsida</taxon>
        <taxon>eudicotyledons</taxon>
        <taxon>Gunneridae</taxon>
        <taxon>Pentapetalae</taxon>
        <taxon>asterids</taxon>
        <taxon>campanulids</taxon>
        <taxon>Asterales</taxon>
        <taxon>Asteraceae</taxon>
        <taxon>Asteroideae</taxon>
        <taxon>Anthemideae</taxon>
        <taxon>Anthemidinae</taxon>
        <taxon>Tanacetum</taxon>
    </lineage>
</organism>
<evidence type="ECO:0000313" key="1">
    <source>
        <dbReference type="EMBL" id="GEU56500.1"/>
    </source>
</evidence>
<protein>
    <submittedName>
        <fullName evidence="1">Reverse transcriptase domain-containing protein</fullName>
    </submittedName>
</protein>
<reference evidence="1" key="1">
    <citation type="journal article" date="2019" name="Sci. Rep.">
        <title>Draft genome of Tanacetum cinerariifolium, the natural source of mosquito coil.</title>
        <authorList>
            <person name="Yamashiro T."/>
            <person name="Shiraishi A."/>
            <person name="Satake H."/>
            <person name="Nakayama K."/>
        </authorList>
    </citation>
    <scope>NUCLEOTIDE SEQUENCE</scope>
</reference>
<dbReference type="GO" id="GO:0003964">
    <property type="term" value="F:RNA-directed DNA polymerase activity"/>
    <property type="evidence" value="ECO:0007669"/>
    <property type="project" value="UniProtKB-KW"/>
</dbReference>
<sequence>MVDQCTMAELRRAPTEGYAEAIVVLPILAEQIELKQSLINTMTSDQFFRLEKDNPHDHIRWFNKITSTIKYKDVPNSAIKLMLFPFSLVGDRYKELLRACPHHVFTELHQLDTFYNALNPTDQNSLNFAAGGNLLERRTQDVLTIIENKYKCHATGGNTFPKLKDNIQGYVAAAAVNYNQEEDERVEETLTDQDLAEYTIKKMLKALLSNKEKLLELANTPFNENYSAVIIKKLPEKLGDFGKFLTPCSFKMILRDGDEILILNMRHDTSSYSNQPQKESINIINIYDDSCKDFLKDLFATNHQSGNPTFSSHPKLTSPKVKDDIFDPEGGNVLIEKLLDLDSTKDLHPHHNVNPLSGRITFSSPNQLLEEFADELALITFPLGNDDLSFDIESDHKEIEYLLNNNPIKEMDSILEDSVDEDNLADLNKNLFDTMPEMFTDEHALDYSSLSLYDKYDDDLFTVKSDTKYVYNDPFDSKGEKIREFKLLTDELDLPRSSDFLPSPKYDSFLLEDFFEVNALPSTNNEDKNVKKIAISHASLILKDFDPPLYEHPFFKEVLGSETLLSFSSKNEEKVFKPKILTSKGVYFSLIPELSHRGYKVFKIIKILKSSMEIFLFSYGENICILDVPCLHFYPSCTNQFKELGQAKRP</sequence>
<keyword evidence="1" id="KW-0808">Transferase</keyword>
<gene>
    <name evidence="1" type="ORF">Tci_028478</name>
</gene>
<name>A0A6L2L604_TANCI</name>